<evidence type="ECO:0000313" key="3">
    <source>
        <dbReference type="EMBL" id="CAE0579431.1"/>
    </source>
</evidence>
<evidence type="ECO:0000256" key="2">
    <source>
        <dbReference type="SAM" id="SignalP"/>
    </source>
</evidence>
<feature type="signal peptide" evidence="2">
    <location>
        <begin position="1"/>
        <end position="15"/>
    </location>
</feature>
<dbReference type="InterPro" id="IPR051338">
    <property type="entry name" value="NodU/CmcH_Carbamoyltrnsfr"/>
</dbReference>
<evidence type="ECO:0000256" key="1">
    <source>
        <dbReference type="SAM" id="MobiDB-lite"/>
    </source>
</evidence>
<dbReference type="PANTHER" id="PTHR34847">
    <property type="entry name" value="NODULATION PROTEIN U"/>
    <property type="match status" value="1"/>
</dbReference>
<reference evidence="3" key="1">
    <citation type="submission" date="2021-01" db="EMBL/GenBank/DDBJ databases">
        <authorList>
            <person name="Corre E."/>
            <person name="Pelletier E."/>
            <person name="Niang G."/>
            <person name="Scheremetjew M."/>
            <person name="Finn R."/>
            <person name="Kale V."/>
            <person name="Holt S."/>
            <person name="Cochrane G."/>
            <person name="Meng A."/>
            <person name="Brown T."/>
            <person name="Cohen L."/>
        </authorList>
    </citation>
    <scope>NUCLEOTIDE SEQUENCE</scope>
    <source>
        <strain evidence="3">379</strain>
    </source>
</reference>
<protein>
    <recommendedName>
        <fullName evidence="4">Carbamoyltransferase domain-containing protein</fullName>
    </recommendedName>
</protein>
<gene>
    <name evidence="3" type="ORF">EHUX00137_LOCUS35572</name>
</gene>
<dbReference type="EMBL" id="HBIR01045553">
    <property type="protein sequence ID" value="CAE0579431.1"/>
    <property type="molecule type" value="Transcribed_RNA"/>
</dbReference>
<dbReference type="Gene3D" id="3.30.420.40">
    <property type="match status" value="1"/>
</dbReference>
<dbReference type="AlphaFoldDB" id="A0A7S3TD05"/>
<proteinExistence type="predicted"/>
<keyword evidence="2" id="KW-0732">Signal</keyword>
<feature type="region of interest" description="Disordered" evidence="1">
    <location>
        <begin position="231"/>
        <end position="263"/>
    </location>
</feature>
<sequence length="309" mass="32014">MAVATLSSTLSSVLAVTTPPRLVVGLNKYSHDAAATVLDANSGRVRYSAARERLTRKKHDGGGCGALVAAGVASAGGTLCDVAAVVANNHHAPIAPLERRLAAWAESSNAGDEMISRLDVANLLPEVPRRIEISHHLAHAAAASATAPFDSGLVVVMDGMGERRSDLVGRAAGAAPLDRVDYSAAEWPEYVSDALLPGYDTCVQAGAAASDAARESESAYLFETVAARGGRRRPRLQRGRGGGRGGEAHAARESGRSPSPAGTACCGPCNLPTSPHISPHLQAPRAATRVQAVGRRDVPARLLRLVPRL</sequence>
<feature type="chain" id="PRO_5031152343" description="Carbamoyltransferase domain-containing protein" evidence="2">
    <location>
        <begin position="16"/>
        <end position="309"/>
    </location>
</feature>
<organism evidence="3">
    <name type="scientific">Emiliania huxleyi</name>
    <name type="common">Coccolithophore</name>
    <name type="synonym">Pontosphaera huxleyi</name>
    <dbReference type="NCBI Taxonomy" id="2903"/>
    <lineage>
        <taxon>Eukaryota</taxon>
        <taxon>Haptista</taxon>
        <taxon>Haptophyta</taxon>
        <taxon>Prymnesiophyceae</taxon>
        <taxon>Isochrysidales</taxon>
        <taxon>Noelaerhabdaceae</taxon>
        <taxon>Emiliania</taxon>
    </lineage>
</organism>
<accession>A0A7S3TD05</accession>
<feature type="compositionally biased region" description="Basic and acidic residues" evidence="1">
    <location>
        <begin position="246"/>
        <end position="255"/>
    </location>
</feature>
<evidence type="ECO:0008006" key="4">
    <source>
        <dbReference type="Google" id="ProtNLM"/>
    </source>
</evidence>
<name>A0A7S3TD05_EMIHU</name>
<dbReference type="PANTHER" id="PTHR34847:SF1">
    <property type="entry name" value="NODULATION PROTEIN U"/>
    <property type="match status" value="1"/>
</dbReference>